<dbReference type="Proteomes" id="UP000729701">
    <property type="component" value="Unassembled WGS sequence"/>
</dbReference>
<dbReference type="EMBL" id="JAHHGZ010000029">
    <property type="protein sequence ID" value="MBW4670274.1"/>
    <property type="molecule type" value="Genomic_DNA"/>
</dbReference>
<accession>A0A951UUP4</accession>
<comment type="caution">
    <text evidence="1">The sequence shown here is derived from an EMBL/GenBank/DDBJ whole genome shotgun (WGS) entry which is preliminary data.</text>
</comment>
<reference evidence="1" key="1">
    <citation type="submission" date="2021-05" db="EMBL/GenBank/DDBJ databases">
        <authorList>
            <person name="Pietrasiak N."/>
            <person name="Ward R."/>
            <person name="Stajich J.E."/>
            <person name="Kurbessoian T."/>
        </authorList>
    </citation>
    <scope>NUCLEOTIDE SEQUENCE</scope>
    <source>
        <strain evidence="1">GSE-NOS-MK-12-04C</strain>
    </source>
</reference>
<reference evidence="1" key="2">
    <citation type="journal article" date="2022" name="Microbiol. Resour. Announc.">
        <title>Metagenome Sequencing to Explore Phylogenomics of Terrestrial Cyanobacteria.</title>
        <authorList>
            <person name="Ward R.D."/>
            <person name="Stajich J.E."/>
            <person name="Johansen J.R."/>
            <person name="Huntemann M."/>
            <person name="Clum A."/>
            <person name="Foster B."/>
            <person name="Foster B."/>
            <person name="Roux S."/>
            <person name="Palaniappan K."/>
            <person name="Varghese N."/>
            <person name="Mukherjee S."/>
            <person name="Reddy T.B.K."/>
            <person name="Daum C."/>
            <person name="Copeland A."/>
            <person name="Chen I.A."/>
            <person name="Ivanova N.N."/>
            <person name="Kyrpides N.C."/>
            <person name="Shapiro N."/>
            <person name="Eloe-Fadrosh E.A."/>
            <person name="Pietrasiak N."/>
        </authorList>
    </citation>
    <scope>NUCLEOTIDE SEQUENCE</scope>
    <source>
        <strain evidence="1">GSE-NOS-MK-12-04C</strain>
    </source>
</reference>
<evidence type="ECO:0000313" key="1">
    <source>
        <dbReference type="EMBL" id="MBW4670274.1"/>
    </source>
</evidence>
<dbReference type="GO" id="GO:0006400">
    <property type="term" value="P:tRNA modification"/>
    <property type="evidence" value="ECO:0007669"/>
    <property type="project" value="InterPro"/>
</dbReference>
<protein>
    <recommendedName>
        <fullName evidence="3">tRNA-guanine(15) transglycosylase-like domain-containing protein</fullName>
    </recommendedName>
</protein>
<dbReference type="SUPFAM" id="SSF51713">
    <property type="entry name" value="tRNA-guanine transglycosylase"/>
    <property type="match status" value="1"/>
</dbReference>
<sequence>MQIVAGISLKGIKPRVWDKNSPYYLPQLRAVMVSYAEFHQRPVLRRKVMKQGLREYLGIPEEVKLYLDNGAFYFISRGGEITTNDYEEFIQGAKPDWCPIPRQDELKHLEKCQCPACKIYGVAGLQENGSVGFWNRATHNLWTLLEEARLIEENLVAGTYKDWYVTHLDIKAFAFSLLNKLFNPF</sequence>
<proteinExistence type="predicted"/>
<organism evidence="1 2">
    <name type="scientific">Cyanomargarita calcarea GSE-NOS-MK-12-04C</name>
    <dbReference type="NCBI Taxonomy" id="2839659"/>
    <lineage>
        <taxon>Bacteria</taxon>
        <taxon>Bacillati</taxon>
        <taxon>Cyanobacteriota</taxon>
        <taxon>Cyanophyceae</taxon>
        <taxon>Nostocales</taxon>
        <taxon>Cyanomargaritaceae</taxon>
        <taxon>Cyanomargarita</taxon>
    </lineage>
</organism>
<name>A0A951UUP4_9CYAN</name>
<dbReference type="AlphaFoldDB" id="A0A951UUP4"/>
<evidence type="ECO:0000313" key="2">
    <source>
        <dbReference type="Proteomes" id="UP000729701"/>
    </source>
</evidence>
<dbReference type="InterPro" id="IPR036511">
    <property type="entry name" value="TGT-like_sf"/>
</dbReference>
<evidence type="ECO:0008006" key="3">
    <source>
        <dbReference type="Google" id="ProtNLM"/>
    </source>
</evidence>
<gene>
    <name evidence="1" type="ORF">KME60_23380</name>
</gene>